<dbReference type="InterPro" id="IPR008619">
    <property type="entry name" value="Filamentous_hemagglutn_rpt"/>
</dbReference>
<dbReference type="Proteomes" id="UP000003213">
    <property type="component" value="Chromosome"/>
</dbReference>
<dbReference type="EMBL" id="AHPN01000001">
    <property type="protein sequence ID" value="EIK63972.1"/>
    <property type="molecule type" value="Genomic_DNA"/>
</dbReference>
<feature type="region of interest" description="Disordered" evidence="1">
    <location>
        <begin position="4472"/>
        <end position="4493"/>
    </location>
</feature>
<dbReference type="Pfam" id="PF05860">
    <property type="entry name" value="TPS"/>
    <property type="match status" value="1"/>
</dbReference>
<comment type="caution">
    <text evidence="3">The sequence shown here is derived from an EMBL/GenBank/DDBJ whole genome shotgun (WGS) entry which is preliminary data.</text>
</comment>
<accession>I4KGY2</accession>
<dbReference type="Pfam" id="PF05594">
    <property type="entry name" value="Fil_haemagg"/>
    <property type="match status" value="25"/>
</dbReference>
<dbReference type="PATRIC" id="fig|1038924.3.peg.2703"/>
<dbReference type="InterPro" id="IPR025157">
    <property type="entry name" value="Hemagglutinin_rpt"/>
</dbReference>
<feature type="region of interest" description="Disordered" evidence="1">
    <location>
        <begin position="4963"/>
        <end position="4987"/>
    </location>
</feature>
<feature type="compositionally biased region" description="Low complexity" evidence="1">
    <location>
        <begin position="4734"/>
        <end position="4746"/>
    </location>
</feature>
<evidence type="ECO:0000256" key="1">
    <source>
        <dbReference type="SAM" id="MobiDB-lite"/>
    </source>
</evidence>
<dbReference type="HOGENOM" id="CLU_000043_5_0_6"/>
<proteinExistence type="predicted"/>
<reference evidence="3" key="1">
    <citation type="journal article" date="2012" name="PLoS Genet.">
        <title>Comparative Genomics of Plant-Associated Pseudomonas spp.: Insights into Diversity and Inheritance of Traits Involved in Multitrophic Interactions.</title>
        <authorList>
            <person name="Loper J.E."/>
            <person name="Hassan K.A."/>
            <person name="Mavrodi D.V."/>
            <person name="Davis E.W.II."/>
            <person name="Lim C.K."/>
            <person name="Shaffer B.T."/>
            <person name="Elbourne L.D."/>
            <person name="Stockwell V.O."/>
            <person name="Hartney S.L."/>
            <person name="Breakwell K."/>
            <person name="Henkels M.D."/>
            <person name="Tetu S.G."/>
            <person name="Rangel L.I."/>
            <person name="Kidarsa T.A."/>
            <person name="Wilson N.L."/>
            <person name="van de Mortel J.E."/>
            <person name="Song C."/>
            <person name="Blumhagen R."/>
            <person name="Radune D."/>
            <person name="Hostetler J.B."/>
            <person name="Brinkac L.M."/>
            <person name="Durkin A.S."/>
            <person name="Kluepfel D.A."/>
            <person name="Wechter W.P."/>
            <person name="Anderson A.J."/>
            <person name="Kim Y.C."/>
            <person name="Pierson L.S.III."/>
            <person name="Pierson E.A."/>
            <person name="Lindow S.E."/>
            <person name="Kobayashi D.Y."/>
            <person name="Raaijmakers J.M."/>
            <person name="Weller D.M."/>
            <person name="Thomashow L.S."/>
            <person name="Allen A.E."/>
            <person name="Paulsen I.T."/>
        </authorList>
    </citation>
    <scope>NUCLEOTIDE SEQUENCE [LARGE SCALE GENOMIC DNA]</scope>
    <source>
        <strain evidence="3">SS101</strain>
    </source>
</reference>
<feature type="domain" description="Filamentous haemagglutinin FhaB/tRNA nuclease CdiA-like TPS" evidence="2">
    <location>
        <begin position="64"/>
        <end position="185"/>
    </location>
</feature>
<evidence type="ECO:0000259" key="2">
    <source>
        <dbReference type="SMART" id="SM00912"/>
    </source>
</evidence>
<feature type="compositionally biased region" description="Basic and acidic residues" evidence="1">
    <location>
        <begin position="4753"/>
        <end position="4763"/>
    </location>
</feature>
<dbReference type="NCBIfam" id="TIGR01901">
    <property type="entry name" value="adhes_NPXG"/>
    <property type="match status" value="1"/>
</dbReference>
<dbReference type="RefSeq" id="WP_003191506.1">
    <property type="nucleotide sequence ID" value="NZ_CM001513.1"/>
</dbReference>
<dbReference type="InterPro" id="IPR011050">
    <property type="entry name" value="Pectin_lyase_fold/virulence"/>
</dbReference>
<dbReference type="InterPro" id="IPR008638">
    <property type="entry name" value="FhaB/CdiA-like_TPS"/>
</dbReference>
<feature type="compositionally biased region" description="Polar residues" evidence="1">
    <location>
        <begin position="5224"/>
        <end position="5239"/>
    </location>
</feature>
<dbReference type="Pfam" id="PF13332">
    <property type="entry name" value="Fil_haemagg_2"/>
    <property type="match status" value="6"/>
</dbReference>
<feature type="compositionally biased region" description="Basic and acidic residues" evidence="1">
    <location>
        <begin position="4722"/>
        <end position="4731"/>
    </location>
</feature>
<feature type="compositionally biased region" description="Polar residues" evidence="1">
    <location>
        <begin position="4971"/>
        <end position="4986"/>
    </location>
</feature>
<dbReference type="Gene3D" id="2.160.20.10">
    <property type="entry name" value="Single-stranded right-handed beta-helix, Pectin lyase-like"/>
    <property type="match status" value="1"/>
</dbReference>
<dbReference type="GO" id="GO:0003824">
    <property type="term" value="F:catalytic activity"/>
    <property type="evidence" value="ECO:0007669"/>
    <property type="project" value="UniProtKB-ARBA"/>
</dbReference>
<protein>
    <submittedName>
        <fullName evidence="3">Adhesin/hemagglutinin, HecA family</fullName>
    </submittedName>
</protein>
<feature type="region of interest" description="Disordered" evidence="1">
    <location>
        <begin position="4389"/>
        <end position="4414"/>
    </location>
</feature>
<dbReference type="SMART" id="SM00912">
    <property type="entry name" value="Haemagg_act"/>
    <property type="match status" value="1"/>
</dbReference>
<feature type="region of interest" description="Disordered" evidence="1">
    <location>
        <begin position="5224"/>
        <end position="5248"/>
    </location>
</feature>
<feature type="region of interest" description="Disordered" evidence="1">
    <location>
        <begin position="3832"/>
        <end position="3851"/>
    </location>
</feature>
<feature type="compositionally biased region" description="Polar residues" evidence="1">
    <location>
        <begin position="3838"/>
        <end position="3851"/>
    </location>
</feature>
<feature type="region of interest" description="Disordered" evidence="1">
    <location>
        <begin position="5025"/>
        <end position="5045"/>
    </location>
</feature>
<dbReference type="InterPro" id="IPR012334">
    <property type="entry name" value="Pectin_lyas_fold"/>
</dbReference>
<name>I4KGY2_9PSED</name>
<sequence length="5722" mass="589365">MDVRQYAFLARQPSAAVKSRSHFLGLPKRGLALILANAMFWHPLLAQADGIVVNAPGTTLGQAGNGVPIVNIATPNANGLSHNQFHDYNVGANGVILNNATDRTQSTQLGGIIVGNPNLRGTAANIILNEVNGGSPSQLRGYTEVAGQSAHVIVANPYGISCNGCGFINTPQATLTTGKAVIENGQINRYQVDQGSVAIEGAGLNASNVDQFEIITRATTLNAQIQAKKLTVVAGRNDVDARTLNATARAADGSQAPDLAIDSSALGGMYVGAVKLVGTEAGVGVKLSGDMVAGGDIQIDAGGHVVMGQTTAAGTINVKARSVEAQGVVAAGSVLEMKTQGDLLNQKSLAARDRVALQSGGVLTNNGVIEAGVNADQTRNAQGDIHVTAAQLNNNGKTVIASRDLTVNVDGTVDNRSGTLSAHNQLKVATETLDNQQQGRVLSAAGIEVNAARLLNADAGLVVGDRGLSGRIGRLVNRKGELSSLADVTLQVDSLDNVAGLISAGQALRLTASAAVNNQSGRLVAGQMVQVNAGQLDNSQSGILTSQGDLGLNIAGTLDNQQQGRIESGAAAQVNAGNFNNQQHGVLSSGGTLELTAGPVINSQGGSISSAKALTARVTRLVQHEQGRLYSNSDAVLDLGNGHLDNRDGGLINAAGQLTLNNLNSVDNRSGEISSAHGFTLTANSLDNRAGKLLSDQALGLKIVQTLNNGAGLITASGLDIDVASLINDQRGRVHSRDRLNARVGGLLANQSGSFSADAGAQLTVGGLDNSNGGQLSSQGDLSLNLNRGHLNNQGGLINSPGQLLLTQLNSVDNQGGEISSAQAFDLNADQLNNSAGKLLSEQALSVRIARALDNTQGALTAKALDVRAGTLINQSGRLAAVDSVNLQVDGELDNRSAKVLGKHLVLGVGTLNNDQGLVQGDSTLLLQAGGAVSNQAGTLAAGHSVTLNSASLDNRTGNLTSDGALTAGIAGSLLNQAGLMSAGTDMQVNATDLNNSLKGRIAAQQVLLTGQGLDNSAGGSLYAKGQLGVALGGQLNNAQGTLRSDDRLTINASGLTNDDATLSSASDLKITTGKLSNQGGRLSSATRLGMTVTALDNSRNGHVASQADVSLDMQGGHLNNNGGLINAPGQLLLKQLGSVDNQGGEISSAHAFELAATALNTADGKVLSQQALTLRIAQALDNTRGLISAAALQVSSASLGNQGGKLSAVSDLNLGVEGVLDNRNGELLGQHSTVEVAALNNSQGRIQGDNRLTLTSHGAVNNDKGTLAAGQMLMVNAASLDNQSKGRLTSKGDAQLVVGSLDNRGGSITSVGQLRVKGEELDNRQAGLLNSGQAMNLSIGKVDNRGGEVSSVTELTMTGRELDNSNAGRVLANSTLQLTLDRLNNQLKGLVSAQQDVSLKATRLDNSAQGSLYAKRNLNVTLAGQADNSQGVMRSDAALQLRSASLGNNGGRISSGGALLLSSANALANQNGEVLSADTATVNAGSVDNSHGRIVADGALQLTTGVLLNQHQGRVTSADRLNLTATDVDNRFEGRIASGQALNASLTSLDQRGAGEFYSNSELTLDMNQGHLNNADGFINAPGQLLLKNLKSVDNRNGEISSAKAFALRAGTLDNSGGNVLSDQGLTLKIEQALLNVKGLISAAGVELDAARLDNREGKVSSTLDARLAVNEDLLNALGEIVSAGHTQLKAASLDNTAGQVLGDISLDVKVKGALNNQAGTLGAGTSLNVHAASLDNRQAGKLGSDGQLKATIDGLLDNQAKGQVLAKGAMELRAGRLDNREGQLTGQDLLTLHSATVDNRSGVILSQKDLQLNVGELDNQHGSLSSKAALGFAGQQLRNQKGLVSAVGPLRLTADTVENAAGRIASQADLQATIGVLAQQGGELVAQDELSLNGTSLDNREGGLVGATKALKLTVDAVDNRAGEISSRSSIDFKAQRLDNSAGKLIAGTALELAMAHVINQAQGLVFARDNRFNGARLDNGQGTFAGQQSLSMSLVAVPGTELDGRLDNQLGTISSEGTLQLAGTTLNNNAGVLSSAHALILAASGAITNQGGIIETDASLDLTSASLDNGPKGLLNSRGELTLATGTLNNNGRITSADRLDLAATQVDNSGRIASSKNLTAILTGLNQQGGELFSNTQLDLDLNHGQLSNVGGLINSPLLMLKNLAEVNNQRGEISSQQAFTLAARNLDNGGGKLITNQGLTLQIQDALGNAKGAISAASLNANSARLDNTDGLLNSRGVMQVSATQALDNQRGTLIADGAMGLSSARLDNRGGDVSGKALVTADVDQVDNRGGQLISTTAVDIRAASLDNRKGLVGADKTLELRVDHIDNRGGELSTNADLTVTGQTLDNSDAGRVLAGQSLNLALTQLLNRNQGQLNTQRLMLSAQNLDNSNGKLLAQQLLQLELKGELNNSQGVINSEGRLGANAVSLVNRQGRVSSAQGLALGLTGALDNEGGELVTDSSLQLRSASLGNQNGVLSGKGAVGVTTGALDNTGGRLISGDTLALKAGLLNNSAGSIGSAQALTASVNGLDQQGGKLFSNAGLTLDLNHGQLNNQQGLINASGPLVLSQLNGVNNQAGEISSGQAFTIAARNLDNSSGRLLSNQGLTLRIDQVLTNIKGLVAGASLSAQAAAVDNSGGTLTSRGGLELTSTGLLSNGQQGLINAAQALSVNAGNFNNQGGSLLGTSALTLKALAVDNSAKGLINSQGSLELTAHSLDASDGGEVSAKGDMDLTLTSMSLRGGRLIGEQRLSVDLANGDLDNRKGLIFSKGPLTLQRVRDLQNQGGELSSQNALSLTGRNLDNSAGTLISQQLLTLNAGDVVNRGGLISGWQGLNLIGTQLDNRDKGTLSSRNGDLDVRLGGRLLNSGEGALASQGRLTVSAASLDNSASGVISSGAQQTVSVLGALNNTQGGLIDSGATLDVSAADLDNSAGNITAQRNLNVSGGNLLNTGGSLMGNDELVLNLQGNLGNVNGKIAGTGSLLLQRAIEVDNRGGQLASQGRLSLAMGGLNNSQGGTVAAKGPLAIDASAIVQNNADGLIYSQEGDLRINAFGLANAQGKLQGHNGLRVEVNGDLDNQGGNIISQTGDVHLKAGNLDNRSGVLASLKGAIEAGVVGVLRNGPDLSGNPKGGLIQGQRLLLNTSQLDNQGGYLGAQTSDALLTVATLNNQQGALYAKGLMRINGSALDNSAGQIAGDQIALGLNGQLTNHNGLIESTNNLTVAANALDNQGGKLRALGRLGKTEFQIGGVFDNRNGAVETANQDLTLAAASFQNNGGQLLHVGEGTFDISLPNVTGAGGTVVTRGGLTLNADTWTNTSVIQAGRLNVNVNNFTQTETGQLLASTHLEGKGGSWVNNGLIASDGTLSLGLTGTYGGRGRVSSVDTLNVGAASLNLDAASSITGGRGATISVAGQMTNSGRISAMGNLAISAGALTNAGTLGSSEGMLIDTQTLLNERGAIISGGDMSLLAESFTNKNADVYSLGKLFVARDIQGNWAGTLNNISANLESAGDMTLHVGAIENKKEFFNVSSTLVSGAIGMRGTSARAGHMVLMEEYESKVDAESVSASISSGRNLDVQGRSLLNSASVISATGNISAALENFSNVGATLGKYSVLKSFDLPNLKEDKNISRFWRSIMDYNAANDPSYTLQGSGSRRAGTLHFWDQNWNESMVTPYTRMGGTAQRQTNLTFGWKTYTTFNVNFQALFPAPAYNAGTRSALPATLSGVNFYDQRMISKPGSAGTAQAIVQAGGAVQINASKNLVNSVIQEGQPISTGSGRGFDATRPVNNAVVAIDLNAQLPPDLAQQQVNPLTLRGFTLPTGTHGLFRLSSRAGEDTQATQATSGPQSWTMGGATLGLAQRQDAQPALETRTFDFKSVTQQGAATRQVGSTARQVSGVTATTRTLNVAGAGDVANGSGWTPSQITPGEIARGDGINAQDPSSGSTSPVAKVTGPTDQPDLALTQRDTHVQVATPGEPTRPTLNIPGVMPVMPGVQPVVSTPVAQGAGSSPTQTADVIAQPVNALAQTTPVASQTINRVQGFTPTAPKSQPHKYLIETNPVLTDLKQFMSSDYLLAGLGYNPDESAKRLGDGLYEQRLIQQAVQARTGQRFIDGQNTDEKLFKYLMDNAIQSKQQLNLAVGVTLTSQQVAALTHDIVWLEQHEVNGEKVLVPVLYMAQADNRLAPNGALIAGNDLNLIAGENLENAGTLSATNNLSAKAGNDLINSGLIEAGNRLDLLAGNNIVNKSGGIIAGRDVTLTAIKGDVINDRAVTRTGNGTAERRDYLDSASRIEAANDLTMNAGRDIANTGGVLQSGRDTTLVAGRDVHIDAVEQRNGLDLGSRLRTETVTQNGASVEAGRDLKVSAGRDFSAIASRIDAKRDLSITTTEDLSISSAADEQHSSSKSKKVTQSKDHISQVSSVLTAGGDVSLNAGKDLELTASRIAGGGNVALDAQRDVSILSALDEDASFYSKKSKGSFGRSKSQQRESYDSTNVASVVEAGKDLTVNASKQADGGMSIDGGRDVTVIGSQLKAGGDMLLGATGDIAVLSGVEEHGSYSKKTKSGFLGLSKSGKSQLKTTASQVGSELEAGNDVVVAAGNDVRVRASEISAENDTELRSGLVNSTGDINLIAANDTAYSRSEEHKKKFGYTERPTSVAISSAKKAGREAQSSTSVGSHVSAERDATLQAERDINLVGSGISAGRNVNLDAGRDVNVVAAQDTSSERSWEKKKQTGSSISSNGNGISIFAGTEGSGEKNRVEHETASGSQINAGQDVAINAKRDINQRGSDVGAANDIELTAGRNINIDAARESVLTEQIREKESNGLGVSINHNYANTKDAVSGAGKGEDNVSKGSSTLKAVDSVSQFVSGPTLDGTFGNSKQTNSQQVIEQTNRSSTLSAGNDLHLNAGNDVLVKGSHLDAGRDINIKGRDVTLDVAKGGISEETTHTQSWGGIHGGTSGGIKLGAGGSFGTATGESSQGSSTASQLEAGRDINLKASNDLNLIGAQAKAQRDIELNAGNDLNIRSAHNDSNSENNRHSGGGEAGLTFGSEGIGVYVSVSMGKGNLEREGQRQQEAYLYAGDRLGFASGKDTTIGGANLRGDEVVGRVGGDLKVSSVADTGKVKGKEFDISVTATIGPGAGVSGSVGFGKTTGKTDWVEEQTRITGKNAVDIRTENHTQIDGAVIAADNGNLKLDTGTLGFSDIAGQDKEHGYYLNVGGTYKAGSSESKGNTVQDSSQAGKGKEGQTGWSVEGWNYEKEREQIVRATVGAGEIVVRKDAETGADSTAGLNRDVGKAYEITKDDEKRTDLYASSSSIDAVMDPEKAAKDLVADVVNFKDNQKKKIEAVAGALEQIKGEIRAIQAQRVSIDDVSANIRKKFGDEQALTISKNLVRKGIAPETLDALPADVISALNDFSEKAAIYDKKIKGCMDDGSCRATPPTQPKTGSGYELPAVLIDDLPRNGGEAALNGIVDIVKLSQKLPAEQFQAAMLSVQAMMGPMKLVVSVVAHAAAEAVVGDQYREFKESKAIELAAKLTDRTVETMREFHAEAKADSDNLLHGDEYVVATEFLMDAVLGEVKSLAVKGGSKIFANDSKGKEAVETNHALNAAKGVVASRVNVRTGTASSTGSGLEYAWKKHGGAWGENKSAFTISKDELKIVLQTPQVVKTPAYQSPTSGNFIRTVDMGRPIGVDAKTGGQSTSFMTVITDSQGNLVNTFPGKTF</sequence>
<feature type="region of interest" description="Disordered" evidence="1">
    <location>
        <begin position="4661"/>
        <end position="4682"/>
    </location>
</feature>
<evidence type="ECO:0000313" key="3">
    <source>
        <dbReference type="EMBL" id="EIK63972.1"/>
    </source>
</evidence>
<gene>
    <name evidence="3" type="ORF">PflSS101_2812</name>
</gene>
<feature type="compositionally biased region" description="Polar residues" evidence="1">
    <location>
        <begin position="3939"/>
        <end position="3948"/>
    </location>
</feature>
<feature type="region of interest" description="Disordered" evidence="1">
    <location>
        <begin position="3912"/>
        <end position="3961"/>
    </location>
</feature>
<dbReference type="NCBIfam" id="TIGR01731">
    <property type="entry name" value="fil_hemag_20aa"/>
    <property type="match status" value="79"/>
</dbReference>
<feature type="compositionally biased region" description="Low complexity" evidence="1">
    <location>
        <begin position="4472"/>
        <end position="4482"/>
    </location>
</feature>
<dbReference type="SUPFAM" id="SSF51126">
    <property type="entry name" value="Pectin lyase-like"/>
    <property type="match status" value="1"/>
</dbReference>
<feature type="region of interest" description="Disordered" evidence="1">
    <location>
        <begin position="4718"/>
        <end position="4766"/>
    </location>
</feature>
<organism evidence="3">
    <name type="scientific">Pseudomonas lactis</name>
    <dbReference type="NCBI Taxonomy" id="1615674"/>
    <lineage>
        <taxon>Bacteria</taxon>
        <taxon>Pseudomonadati</taxon>
        <taxon>Pseudomonadota</taxon>
        <taxon>Gammaproteobacteria</taxon>
        <taxon>Pseudomonadales</taxon>
        <taxon>Pseudomonadaceae</taxon>
        <taxon>Pseudomonas</taxon>
    </lineage>
</organism>
<dbReference type="InterPro" id="IPR010069">
    <property type="entry name" value="CdiA_FHA1_rpt"/>
</dbReference>